<dbReference type="AlphaFoldDB" id="X6LLA3"/>
<evidence type="ECO:0000259" key="7">
    <source>
        <dbReference type="Pfam" id="PF01061"/>
    </source>
</evidence>
<dbReference type="GO" id="GO:0140359">
    <property type="term" value="F:ABC-type transporter activity"/>
    <property type="evidence" value="ECO:0007669"/>
    <property type="project" value="InterPro"/>
</dbReference>
<evidence type="ECO:0000256" key="3">
    <source>
        <dbReference type="ARBA" id="ARBA00022692"/>
    </source>
</evidence>
<keyword evidence="8" id="KW-0067">ATP-binding</keyword>
<evidence type="ECO:0000256" key="2">
    <source>
        <dbReference type="ARBA" id="ARBA00022448"/>
    </source>
</evidence>
<reference evidence="8 9" key="1">
    <citation type="journal article" date="2013" name="Curr. Biol.">
        <title>The Genome of the Foraminiferan Reticulomyxa filosa.</title>
        <authorList>
            <person name="Glockner G."/>
            <person name="Hulsmann N."/>
            <person name="Schleicher M."/>
            <person name="Noegel A.A."/>
            <person name="Eichinger L."/>
            <person name="Gallinger C."/>
            <person name="Pawlowski J."/>
            <person name="Sierra R."/>
            <person name="Euteneuer U."/>
            <person name="Pillet L."/>
            <person name="Moustafa A."/>
            <person name="Platzer M."/>
            <person name="Groth M."/>
            <person name="Szafranski K."/>
            <person name="Schliwa M."/>
        </authorList>
    </citation>
    <scope>NUCLEOTIDE SEQUENCE [LARGE SCALE GENOMIC DNA]</scope>
</reference>
<evidence type="ECO:0000313" key="8">
    <source>
        <dbReference type="EMBL" id="ETO01505.1"/>
    </source>
</evidence>
<dbReference type="PANTHER" id="PTHR48041">
    <property type="entry name" value="ABC TRANSPORTER G FAMILY MEMBER 28"/>
    <property type="match status" value="1"/>
</dbReference>
<evidence type="ECO:0000256" key="6">
    <source>
        <dbReference type="SAM" id="Phobius"/>
    </source>
</evidence>
<sequence length="305" mass="35029">MVMSEKRAMASIVTQLYVISLRSLKIFIRDPLPTYVRFGQVLFTGVLEGLLWLQLQDLDSITNYNTATVNAQNRFGGIFYAVAFACMNAIMTVLHVVCVFFLKCMFVDPPFFFFKKKKANLTFPSQRLIFQKERASNWYYTWVWVLCKVFIDTPMSCLAMVPFAILIKYMVNFRADVVNIYISLTLCAIVADALGFFLGTIANRPELAIQISPVTIIPLMLFSNFFVATNTIPAYLRWIKWIDPFFYGTEIFSIDEFQGISTGEQLLSNYGIKSSDKSRDIYLMLALFFGLRLVGIVSLLWRNGW</sequence>
<keyword evidence="8" id="KW-0547">Nucleotide-binding</keyword>
<dbReference type="InterPro" id="IPR013525">
    <property type="entry name" value="ABC2_TM"/>
</dbReference>
<comment type="subcellular location">
    <subcellularLocation>
        <location evidence="1">Membrane</location>
        <topology evidence="1">Multi-pass membrane protein</topology>
    </subcellularLocation>
</comment>
<dbReference type="Pfam" id="PF01061">
    <property type="entry name" value="ABC2_membrane"/>
    <property type="match status" value="1"/>
</dbReference>
<evidence type="ECO:0000256" key="1">
    <source>
        <dbReference type="ARBA" id="ARBA00004141"/>
    </source>
</evidence>
<feature type="transmembrane region" description="Helical" evidence="6">
    <location>
        <begin position="78"/>
        <end position="102"/>
    </location>
</feature>
<keyword evidence="2" id="KW-0813">Transport</keyword>
<dbReference type="PANTHER" id="PTHR48041:SF139">
    <property type="entry name" value="PROTEIN SCARLET"/>
    <property type="match status" value="1"/>
</dbReference>
<dbReference type="EMBL" id="ASPP01038116">
    <property type="protein sequence ID" value="ETO01505.1"/>
    <property type="molecule type" value="Genomic_DNA"/>
</dbReference>
<keyword evidence="4 6" id="KW-1133">Transmembrane helix</keyword>
<keyword evidence="5 6" id="KW-0472">Membrane</keyword>
<feature type="domain" description="ABC-2 type transporter transmembrane" evidence="7">
    <location>
        <begin position="121"/>
        <end position="256"/>
    </location>
</feature>
<feature type="transmembrane region" description="Helical" evidence="6">
    <location>
        <begin position="207"/>
        <end position="227"/>
    </location>
</feature>
<proteinExistence type="predicted"/>
<dbReference type="OrthoDB" id="66620at2759"/>
<dbReference type="GO" id="GO:0005524">
    <property type="term" value="F:ATP binding"/>
    <property type="evidence" value="ECO:0007669"/>
    <property type="project" value="UniProtKB-KW"/>
</dbReference>
<feature type="transmembrane region" description="Helical" evidence="6">
    <location>
        <begin position="142"/>
        <end position="166"/>
    </location>
</feature>
<comment type="caution">
    <text evidence="8">The sequence shown here is derived from an EMBL/GenBank/DDBJ whole genome shotgun (WGS) entry which is preliminary data.</text>
</comment>
<feature type="transmembrane region" description="Helical" evidence="6">
    <location>
        <begin position="281"/>
        <end position="301"/>
    </location>
</feature>
<protein>
    <submittedName>
        <fullName evidence="8">ATP-binding cassette sub-family G member 1</fullName>
    </submittedName>
</protein>
<dbReference type="InterPro" id="IPR050352">
    <property type="entry name" value="ABCG_transporters"/>
</dbReference>
<feature type="transmembrane region" description="Helical" evidence="6">
    <location>
        <begin position="178"/>
        <end position="201"/>
    </location>
</feature>
<accession>X6LLA3</accession>
<evidence type="ECO:0000256" key="4">
    <source>
        <dbReference type="ARBA" id="ARBA00022989"/>
    </source>
</evidence>
<gene>
    <name evidence="8" type="ORF">RFI_35935</name>
</gene>
<evidence type="ECO:0000256" key="5">
    <source>
        <dbReference type="ARBA" id="ARBA00023136"/>
    </source>
</evidence>
<keyword evidence="3 6" id="KW-0812">Transmembrane</keyword>
<name>X6LLA3_RETFI</name>
<dbReference type="GO" id="GO:0016020">
    <property type="term" value="C:membrane"/>
    <property type="evidence" value="ECO:0007669"/>
    <property type="project" value="UniProtKB-SubCell"/>
</dbReference>
<dbReference type="Proteomes" id="UP000023152">
    <property type="component" value="Unassembled WGS sequence"/>
</dbReference>
<keyword evidence="9" id="KW-1185">Reference proteome</keyword>
<organism evidence="8 9">
    <name type="scientific">Reticulomyxa filosa</name>
    <dbReference type="NCBI Taxonomy" id="46433"/>
    <lineage>
        <taxon>Eukaryota</taxon>
        <taxon>Sar</taxon>
        <taxon>Rhizaria</taxon>
        <taxon>Retaria</taxon>
        <taxon>Foraminifera</taxon>
        <taxon>Monothalamids</taxon>
        <taxon>Reticulomyxidae</taxon>
        <taxon>Reticulomyxa</taxon>
    </lineage>
</organism>
<evidence type="ECO:0000313" key="9">
    <source>
        <dbReference type="Proteomes" id="UP000023152"/>
    </source>
</evidence>